<dbReference type="FunFam" id="3.90.76.10:FF:000026">
    <property type="entry name" value="Peptide ABC transporter substrate-binding protein"/>
    <property type="match status" value="1"/>
</dbReference>
<feature type="signal peptide" evidence="3">
    <location>
        <begin position="1"/>
        <end position="23"/>
    </location>
</feature>
<proteinExistence type="inferred from homology"/>
<dbReference type="GO" id="GO:1904680">
    <property type="term" value="F:peptide transmembrane transporter activity"/>
    <property type="evidence" value="ECO:0007669"/>
    <property type="project" value="TreeGrafter"/>
</dbReference>
<dbReference type="GO" id="GO:0015833">
    <property type="term" value="P:peptide transport"/>
    <property type="evidence" value="ECO:0007669"/>
    <property type="project" value="TreeGrafter"/>
</dbReference>
<protein>
    <submittedName>
        <fullName evidence="5">Dipeptide ABC transporter substrate-binding protein DppA</fullName>
    </submittedName>
</protein>
<feature type="chain" id="PRO_5043148645" evidence="3">
    <location>
        <begin position="24"/>
        <end position="550"/>
    </location>
</feature>
<dbReference type="Gene3D" id="3.40.190.10">
    <property type="entry name" value="Periplasmic binding protein-like II"/>
    <property type="match status" value="1"/>
</dbReference>
<dbReference type="InterPro" id="IPR039424">
    <property type="entry name" value="SBP_5"/>
</dbReference>
<feature type="domain" description="Solute-binding protein family 5" evidence="4">
    <location>
        <begin position="91"/>
        <end position="465"/>
    </location>
</feature>
<evidence type="ECO:0000313" key="5">
    <source>
        <dbReference type="EMBL" id="BAW94463.1"/>
    </source>
</evidence>
<dbReference type="InterPro" id="IPR000914">
    <property type="entry name" value="SBP_5_dom"/>
</dbReference>
<dbReference type="InterPro" id="IPR030678">
    <property type="entry name" value="Peptide/Ni-bd"/>
</dbReference>
<name>A0A1Q2TS61_HELPX</name>
<sequence length="550" mass="62269">MNSVFIKGLSLSVLLLFGSFLKASENPNATLNPSKENVSVEEQKRFGGVLVFARGADGSSMDPALVTDGESYVATGNIYDTLVQFKYGTTEVEPALATSWEISPDGLVYTFHLRKGVYFHQTKYWNKKVEFSAKDVLFSFERQMDKAKRYYSPGAKSYKYWEGMGMSHIIKSIEALDDYTIRFTLNGPEAPFLANLGMDFLSILSKDYADYLAQNNKKDELAKKPVGTGPFKFFLWNKDEKIILVKNQDYWGPKAYLDKVVVRTIPNSSTRALALRTGEIMLMTGPNLNEVEQLEKLPNIVVDRSPGLIANWLSLNTQKKYFNNPLVRLAINHAINVDDYIKVIYEGFAQKMVNPFPPTIWGYNYNIKPYEYDLKKAKELLKQAGYPNGFKTTIFTTSTRNPKGAVFIQASLAKIGIDVKIEVYEWGAYLKRTGLGEHEMAFAGWMADIADPDNFLYTLWSKQAASAIPTQNGSFYKSDAFSDLLIKAKRVSDQKEREALYLKAQEIIHKDAPYVPLAYPYSVVPHLSKVKGYKTTGVSVNRFFKVYLEK</sequence>
<comment type="similarity">
    <text evidence="1">Belongs to the bacterial solute-binding protein 5 family.</text>
</comment>
<dbReference type="PANTHER" id="PTHR30290:SF38">
    <property type="entry name" value="D,D-DIPEPTIDE-BINDING PERIPLASMIC PROTEIN DDPA-RELATED"/>
    <property type="match status" value="1"/>
</dbReference>
<dbReference type="GO" id="GO:0030288">
    <property type="term" value="C:outer membrane-bounded periplasmic space"/>
    <property type="evidence" value="ECO:0007669"/>
    <property type="project" value="UniProtKB-ARBA"/>
</dbReference>
<evidence type="ECO:0000256" key="1">
    <source>
        <dbReference type="ARBA" id="ARBA00005695"/>
    </source>
</evidence>
<dbReference type="AlphaFoldDB" id="A0A1Q2TS61"/>
<dbReference type="GO" id="GO:0043190">
    <property type="term" value="C:ATP-binding cassette (ABC) transporter complex"/>
    <property type="evidence" value="ECO:0007669"/>
    <property type="project" value="InterPro"/>
</dbReference>
<dbReference type="PIRSF" id="PIRSF002741">
    <property type="entry name" value="MppA"/>
    <property type="match status" value="1"/>
</dbReference>
<reference evidence="5" key="1">
    <citation type="submission" date="2016-11" db="EMBL/GenBank/DDBJ databases">
        <title>Clarithromycin-based triple therapy maybe still useful as an initial treatment for Helicobacter pylori Infection in the Dominican Republic.</title>
        <authorList>
            <person name="Miftahussurur M."/>
            <person name="Cruz M."/>
            <person name="Subsomwong P."/>
            <person name="Jimenez Abreu J.A."/>
            <person name="Nagashima H."/>
            <person name="Akada J."/>
            <person name="Yamaoka Y."/>
        </authorList>
    </citation>
    <scope>NUCLEOTIDE SEQUENCE</scope>
    <source>
        <strain evidence="5">Dominica64</strain>
    </source>
</reference>
<dbReference type="Gene3D" id="3.10.105.10">
    <property type="entry name" value="Dipeptide-binding Protein, Domain 3"/>
    <property type="match status" value="1"/>
</dbReference>
<evidence type="ECO:0000256" key="3">
    <source>
        <dbReference type="SAM" id="SignalP"/>
    </source>
</evidence>
<evidence type="ECO:0000259" key="4">
    <source>
        <dbReference type="Pfam" id="PF00496"/>
    </source>
</evidence>
<dbReference type="SUPFAM" id="SSF53850">
    <property type="entry name" value="Periplasmic binding protein-like II"/>
    <property type="match status" value="1"/>
</dbReference>
<dbReference type="CDD" id="cd08493">
    <property type="entry name" value="PBP2_DppA_like"/>
    <property type="match status" value="1"/>
</dbReference>
<dbReference type="RefSeq" id="WP_108351227.1">
    <property type="nucleotide sequence ID" value="NZ_QBQN01000073.1"/>
</dbReference>
<accession>A0A1Q2TS61</accession>
<evidence type="ECO:0000256" key="2">
    <source>
        <dbReference type="ARBA" id="ARBA00022729"/>
    </source>
</evidence>
<dbReference type="PANTHER" id="PTHR30290">
    <property type="entry name" value="PERIPLASMIC BINDING COMPONENT OF ABC TRANSPORTER"/>
    <property type="match status" value="1"/>
</dbReference>
<organism evidence="5">
    <name type="scientific">Helicobacter pylori</name>
    <name type="common">Campylobacter pylori</name>
    <dbReference type="NCBI Taxonomy" id="210"/>
    <lineage>
        <taxon>Bacteria</taxon>
        <taxon>Pseudomonadati</taxon>
        <taxon>Campylobacterota</taxon>
        <taxon>Epsilonproteobacteria</taxon>
        <taxon>Campylobacterales</taxon>
        <taxon>Helicobacteraceae</taxon>
        <taxon>Helicobacter</taxon>
    </lineage>
</organism>
<keyword evidence="2 3" id="KW-0732">Signal</keyword>
<gene>
    <name evidence="5" type="primary">dppA</name>
</gene>
<dbReference type="EMBL" id="LC199419">
    <property type="protein sequence ID" value="BAW94463.1"/>
    <property type="molecule type" value="Genomic_DNA"/>
</dbReference>
<dbReference type="Gene3D" id="3.90.76.10">
    <property type="entry name" value="Dipeptide-binding Protein, Domain 1"/>
    <property type="match status" value="1"/>
</dbReference>
<dbReference type="Pfam" id="PF00496">
    <property type="entry name" value="SBP_bac_5"/>
    <property type="match status" value="1"/>
</dbReference>